<name>A0A0A9DKD8_ARUDO</name>
<dbReference type="EMBL" id="GBRH01208841">
    <property type="protein sequence ID" value="JAD89054.1"/>
    <property type="molecule type" value="Transcribed_RNA"/>
</dbReference>
<accession>A0A0A9DKD8</accession>
<proteinExistence type="predicted"/>
<organism evidence="1">
    <name type="scientific">Arundo donax</name>
    <name type="common">Giant reed</name>
    <name type="synonym">Donax arundinaceus</name>
    <dbReference type="NCBI Taxonomy" id="35708"/>
    <lineage>
        <taxon>Eukaryota</taxon>
        <taxon>Viridiplantae</taxon>
        <taxon>Streptophyta</taxon>
        <taxon>Embryophyta</taxon>
        <taxon>Tracheophyta</taxon>
        <taxon>Spermatophyta</taxon>
        <taxon>Magnoliopsida</taxon>
        <taxon>Liliopsida</taxon>
        <taxon>Poales</taxon>
        <taxon>Poaceae</taxon>
        <taxon>PACMAD clade</taxon>
        <taxon>Arundinoideae</taxon>
        <taxon>Arundineae</taxon>
        <taxon>Arundo</taxon>
    </lineage>
</organism>
<evidence type="ECO:0000313" key="1">
    <source>
        <dbReference type="EMBL" id="JAD89054.1"/>
    </source>
</evidence>
<sequence>MTLSSSSPLCLRAPRRRRRTAATGVCAHSPRMIAAAGLAPATTWCIQACPHTPHHALLPQAALLFSPPPSPPFRRAQRRAPPPGASVPGLPLLLFAKPSLCSALLGSLGHL</sequence>
<reference evidence="1" key="2">
    <citation type="journal article" date="2015" name="Data Brief">
        <title>Shoot transcriptome of the giant reed, Arundo donax.</title>
        <authorList>
            <person name="Barrero R.A."/>
            <person name="Guerrero F.D."/>
            <person name="Moolhuijzen P."/>
            <person name="Goolsby J.A."/>
            <person name="Tidwell J."/>
            <person name="Bellgard S.E."/>
            <person name="Bellgard M.I."/>
        </authorList>
    </citation>
    <scope>NUCLEOTIDE SEQUENCE</scope>
    <source>
        <tissue evidence="1">Shoot tissue taken approximately 20 cm above the soil surface</tissue>
    </source>
</reference>
<dbReference type="AlphaFoldDB" id="A0A0A9DKD8"/>
<reference evidence="1" key="1">
    <citation type="submission" date="2014-09" db="EMBL/GenBank/DDBJ databases">
        <authorList>
            <person name="Magalhaes I.L.F."/>
            <person name="Oliveira U."/>
            <person name="Santos F.R."/>
            <person name="Vidigal T.H.D.A."/>
            <person name="Brescovit A.D."/>
            <person name="Santos A.J."/>
        </authorList>
    </citation>
    <scope>NUCLEOTIDE SEQUENCE</scope>
    <source>
        <tissue evidence="1">Shoot tissue taken approximately 20 cm above the soil surface</tissue>
    </source>
</reference>
<protein>
    <submittedName>
        <fullName evidence="1">Uncharacterized protein</fullName>
    </submittedName>
</protein>